<dbReference type="Pfam" id="PF00534">
    <property type="entry name" value="Glycos_transf_1"/>
    <property type="match status" value="1"/>
</dbReference>
<evidence type="ECO:0000259" key="2">
    <source>
        <dbReference type="Pfam" id="PF06662"/>
    </source>
</evidence>
<keyword evidence="4" id="KW-1185">Reference proteome</keyword>
<evidence type="ECO:0000313" key="3">
    <source>
        <dbReference type="EMBL" id="GCF10083.1"/>
    </source>
</evidence>
<dbReference type="Gene3D" id="3.40.50.2000">
    <property type="entry name" value="Glycogen Phosphorylase B"/>
    <property type="match status" value="2"/>
</dbReference>
<evidence type="ECO:0000259" key="1">
    <source>
        <dbReference type="Pfam" id="PF00534"/>
    </source>
</evidence>
<sequence>MTEYRRDRTGQREVLGSPDLLPYPIDLYPFLDTVNGTIMQPTEVAQRALAHWNAYLTDGSDEHKDIFLLHARWLLVHALRFTDDTSGWPLPLLIPTSTIPCRMLSALVQGNGLSVLVRAYQFTGQRAFIETARRVVRTFELDILDGGVSTPLGIDGLFFEERGIYPATHALCGCMMALCGLYDYDAIVKDDQITSLIAAGLSGLQAVLDEFDTGYWTYTDLLHKRLAPPSLHTLHILLLDVLASYSGCEQYTKLAARWKMYQSSSKACLRSLIRGHITSCYERSLKPILQRIAHHQRARSQSSPITDPALTLEQICVPIQAFPIPGGMKSVLAGVARAMRHQWQMTYLTNQRGQGIDSLLITQFGYGRATSPWQFPGVWLYCLCGGYTLFHWLRRHADVRLVLPQDGLYTAAFAALVGKCMGVRVVCMDHGNVTHLENATFRAERMQAIKAYPRARQWLARLQFLCYWPSLRLLARLATSRIDHFLVAGDEVEAVYRQCLGVSASRITRYAYMVDVAHFVPPDRDTRASIRAAQGLSEDAIVITLINRLALEKGLSFALEGIALAIAALAPAVRQRVNVLIAGTGPLQSQMRADITRYDLDSVCTLWGEAGAADVIMLLGITDIFLYSGTRGTNYSMAVLEAMAAGCAVVASTAPQSNLRLLAEGRGCSVFPADAQGIGTSLAHLCNNPLLCRQMGQAARAYVELYHSAAMLKRTLLRISHFIPTLSEVSSPQLHGEQID</sequence>
<dbReference type="OrthoDB" id="9790710at2"/>
<proteinExistence type="predicted"/>
<dbReference type="InterPro" id="IPR010598">
    <property type="entry name" value="C5-epim_C"/>
</dbReference>
<dbReference type="GO" id="GO:0047464">
    <property type="term" value="F:heparosan-N-sulfate-glucuronate 5-epimerase activity"/>
    <property type="evidence" value="ECO:0007669"/>
    <property type="project" value="InterPro"/>
</dbReference>
<dbReference type="Pfam" id="PF06662">
    <property type="entry name" value="C5-epim_C"/>
    <property type="match status" value="1"/>
</dbReference>
<evidence type="ECO:0008006" key="5">
    <source>
        <dbReference type="Google" id="ProtNLM"/>
    </source>
</evidence>
<dbReference type="InterPro" id="IPR001296">
    <property type="entry name" value="Glyco_trans_1"/>
</dbReference>
<dbReference type="CDD" id="cd03801">
    <property type="entry name" value="GT4_PimA-like"/>
    <property type="match status" value="1"/>
</dbReference>
<feature type="domain" description="D-glucuronyl C5-epimerase C-terminal" evidence="2">
    <location>
        <begin position="104"/>
        <end position="259"/>
    </location>
</feature>
<dbReference type="AlphaFoldDB" id="A0A5A5TG91"/>
<dbReference type="GO" id="GO:0016757">
    <property type="term" value="F:glycosyltransferase activity"/>
    <property type="evidence" value="ECO:0007669"/>
    <property type="project" value="InterPro"/>
</dbReference>
<dbReference type="InterPro" id="IPR039721">
    <property type="entry name" value="C5-epimerase"/>
</dbReference>
<accession>A0A5A5TG91</accession>
<protein>
    <recommendedName>
        <fullName evidence="5">Glycosyl transferase family 1 domain-containing protein</fullName>
    </recommendedName>
</protein>
<organism evidence="3 4">
    <name type="scientific">Dictyobacter arantiisoli</name>
    <dbReference type="NCBI Taxonomy" id="2014874"/>
    <lineage>
        <taxon>Bacteria</taxon>
        <taxon>Bacillati</taxon>
        <taxon>Chloroflexota</taxon>
        <taxon>Ktedonobacteria</taxon>
        <taxon>Ktedonobacterales</taxon>
        <taxon>Dictyobacteraceae</taxon>
        <taxon>Dictyobacter</taxon>
    </lineage>
</organism>
<comment type="caution">
    <text evidence="3">The sequence shown here is derived from an EMBL/GenBank/DDBJ whole genome shotgun (WGS) entry which is preliminary data.</text>
</comment>
<dbReference type="GO" id="GO:0015012">
    <property type="term" value="P:heparan sulfate proteoglycan biosynthetic process"/>
    <property type="evidence" value="ECO:0007669"/>
    <property type="project" value="InterPro"/>
</dbReference>
<dbReference type="Proteomes" id="UP000322530">
    <property type="component" value="Unassembled WGS sequence"/>
</dbReference>
<gene>
    <name evidence="3" type="ORF">KDI_36470</name>
</gene>
<name>A0A5A5TG91_9CHLR</name>
<dbReference type="PANTHER" id="PTHR13174:SF3">
    <property type="entry name" value="D-GLUCURONYL C5-EPIMERASE"/>
    <property type="match status" value="1"/>
</dbReference>
<dbReference type="RefSeq" id="WP_149402987.1">
    <property type="nucleotide sequence ID" value="NZ_BIXY01000059.1"/>
</dbReference>
<reference evidence="3 4" key="1">
    <citation type="submission" date="2019-01" db="EMBL/GenBank/DDBJ databases">
        <title>Draft genome sequence of Dictyobacter sp. Uno17.</title>
        <authorList>
            <person name="Wang C.M."/>
            <person name="Zheng Y."/>
            <person name="Sakai Y."/>
            <person name="Abe K."/>
            <person name="Yokota A."/>
            <person name="Yabe S."/>
        </authorList>
    </citation>
    <scope>NUCLEOTIDE SEQUENCE [LARGE SCALE GENOMIC DNA]</scope>
    <source>
        <strain evidence="3 4">Uno17</strain>
    </source>
</reference>
<evidence type="ECO:0000313" key="4">
    <source>
        <dbReference type="Proteomes" id="UP000322530"/>
    </source>
</evidence>
<dbReference type="SUPFAM" id="SSF53756">
    <property type="entry name" value="UDP-Glycosyltransferase/glycogen phosphorylase"/>
    <property type="match status" value="1"/>
</dbReference>
<dbReference type="EMBL" id="BIXY01000059">
    <property type="protein sequence ID" value="GCF10083.1"/>
    <property type="molecule type" value="Genomic_DNA"/>
</dbReference>
<dbReference type="PANTHER" id="PTHR13174">
    <property type="entry name" value="D-GLUCURONYL C5-EPIMERASE"/>
    <property type="match status" value="1"/>
</dbReference>
<feature type="domain" description="Glycosyl transferase family 1" evidence="1">
    <location>
        <begin position="528"/>
        <end position="700"/>
    </location>
</feature>